<dbReference type="RefSeq" id="WP_330134827.1">
    <property type="nucleotide sequence ID" value="NZ_JAUTXY010000009.1"/>
</dbReference>
<evidence type="ECO:0000313" key="4">
    <source>
        <dbReference type="Proteomes" id="UP001336020"/>
    </source>
</evidence>
<evidence type="ECO:0000256" key="1">
    <source>
        <dbReference type="SAM" id="MobiDB-lite"/>
    </source>
</evidence>
<comment type="caution">
    <text evidence="3">The sequence shown here is derived from an EMBL/GenBank/DDBJ whole genome shotgun (WGS) entry which is preliminary data.</text>
</comment>
<dbReference type="Proteomes" id="UP001336020">
    <property type="component" value="Unassembled WGS sequence"/>
</dbReference>
<accession>A0ABU7LEC2</accession>
<evidence type="ECO:0000313" key="3">
    <source>
        <dbReference type="EMBL" id="MEE2059602.1"/>
    </source>
</evidence>
<gene>
    <name evidence="3" type="ORF">Q7514_18960</name>
</gene>
<evidence type="ECO:0008006" key="5">
    <source>
        <dbReference type="Google" id="ProtNLM"/>
    </source>
</evidence>
<keyword evidence="2" id="KW-0472">Membrane</keyword>
<feature type="compositionally biased region" description="Polar residues" evidence="1">
    <location>
        <begin position="51"/>
        <end position="62"/>
    </location>
</feature>
<dbReference type="EMBL" id="JAUTXY010000009">
    <property type="protein sequence ID" value="MEE2059602.1"/>
    <property type="molecule type" value="Genomic_DNA"/>
</dbReference>
<evidence type="ECO:0000256" key="2">
    <source>
        <dbReference type="SAM" id="Phobius"/>
    </source>
</evidence>
<protein>
    <recommendedName>
        <fullName evidence="5">Secreted protein</fullName>
    </recommendedName>
</protein>
<reference evidence="3 4" key="1">
    <citation type="submission" date="2023-07" db="EMBL/GenBank/DDBJ databases">
        <authorList>
            <person name="Girao M."/>
            <person name="Carvalho M.F."/>
        </authorList>
    </citation>
    <scope>NUCLEOTIDE SEQUENCE [LARGE SCALE GENOMIC DNA]</scope>
    <source>
        <strain evidence="3 4">YIM65754</strain>
    </source>
</reference>
<keyword evidence="4" id="KW-1185">Reference proteome</keyword>
<proteinExistence type="predicted"/>
<name>A0ABU7LEC2_9NOCA</name>
<feature type="region of interest" description="Disordered" evidence="1">
    <location>
        <begin position="51"/>
        <end position="105"/>
    </location>
</feature>
<sequence length="105" mass="11009">MTLGTLAVEVLAQEPAGPEFGKASPVGLAIVLVLLAAIALLIWNMNKRLSNLPETFDTSSPEADQAVDEGTDRGATTVNITKSDETSGETDEVEKNGRRSAPGKN</sequence>
<keyword evidence="2" id="KW-0812">Transmembrane</keyword>
<keyword evidence="2" id="KW-1133">Transmembrane helix</keyword>
<organism evidence="3 4">
    <name type="scientific">Rhodococcus artemisiae</name>
    <dbReference type="NCBI Taxonomy" id="714159"/>
    <lineage>
        <taxon>Bacteria</taxon>
        <taxon>Bacillati</taxon>
        <taxon>Actinomycetota</taxon>
        <taxon>Actinomycetes</taxon>
        <taxon>Mycobacteriales</taxon>
        <taxon>Nocardiaceae</taxon>
        <taxon>Rhodococcus</taxon>
    </lineage>
</organism>
<feature type="transmembrane region" description="Helical" evidence="2">
    <location>
        <begin position="22"/>
        <end position="43"/>
    </location>
</feature>